<dbReference type="RefSeq" id="WP_289215882.1">
    <property type="nucleotide sequence ID" value="NZ_JAPVRC010000004.1"/>
</dbReference>
<dbReference type="EMBL" id="JBHTBY010000011">
    <property type="protein sequence ID" value="MFC7321957.1"/>
    <property type="molecule type" value="Genomic_DNA"/>
</dbReference>
<dbReference type="Proteomes" id="UP001596494">
    <property type="component" value="Unassembled WGS sequence"/>
</dbReference>
<protein>
    <submittedName>
        <fullName evidence="2">Helix-turn-helix domain-containing protein</fullName>
    </submittedName>
</protein>
<proteinExistence type="predicted"/>
<reference evidence="3" key="1">
    <citation type="journal article" date="2019" name="Int. J. Syst. Evol. Microbiol.">
        <title>The Global Catalogue of Microorganisms (GCM) 10K type strain sequencing project: providing services to taxonomists for standard genome sequencing and annotation.</title>
        <authorList>
            <consortium name="The Broad Institute Genomics Platform"/>
            <consortium name="The Broad Institute Genome Sequencing Center for Infectious Disease"/>
            <person name="Wu L."/>
            <person name="Ma J."/>
        </authorList>
    </citation>
    <scope>NUCLEOTIDE SEQUENCE [LARGE SCALE GENOMIC DNA]</scope>
    <source>
        <strain evidence="3">CCUG 73951</strain>
    </source>
</reference>
<name>A0ABW2K869_9BACI</name>
<gene>
    <name evidence="2" type="ORF">ACFQMN_13805</name>
</gene>
<evidence type="ECO:0000313" key="3">
    <source>
        <dbReference type="Proteomes" id="UP001596494"/>
    </source>
</evidence>
<sequence>MNGELFRTVRKVNGLTQHEMAKRLRVSRSLVSKIEVDSRRVKPYIVTRLYIEFGEGNIAQIKRVISDQAK</sequence>
<dbReference type="PROSITE" id="PS50943">
    <property type="entry name" value="HTH_CROC1"/>
    <property type="match status" value="1"/>
</dbReference>
<dbReference type="InterPro" id="IPR001387">
    <property type="entry name" value="Cro/C1-type_HTH"/>
</dbReference>
<dbReference type="CDD" id="cd00093">
    <property type="entry name" value="HTH_XRE"/>
    <property type="match status" value="1"/>
</dbReference>
<dbReference type="InterPro" id="IPR010982">
    <property type="entry name" value="Lambda_DNA-bd_dom_sf"/>
</dbReference>
<keyword evidence="3" id="KW-1185">Reference proteome</keyword>
<feature type="domain" description="HTH cro/C1-type" evidence="1">
    <location>
        <begin position="6"/>
        <end position="61"/>
    </location>
</feature>
<evidence type="ECO:0000259" key="1">
    <source>
        <dbReference type="PROSITE" id="PS50943"/>
    </source>
</evidence>
<dbReference type="Pfam" id="PF13560">
    <property type="entry name" value="HTH_31"/>
    <property type="match status" value="1"/>
</dbReference>
<evidence type="ECO:0000313" key="2">
    <source>
        <dbReference type="EMBL" id="MFC7321957.1"/>
    </source>
</evidence>
<accession>A0ABW2K869</accession>
<comment type="caution">
    <text evidence="2">The sequence shown here is derived from an EMBL/GenBank/DDBJ whole genome shotgun (WGS) entry which is preliminary data.</text>
</comment>
<dbReference type="Gene3D" id="1.10.260.40">
    <property type="entry name" value="lambda repressor-like DNA-binding domains"/>
    <property type="match status" value="1"/>
</dbReference>
<dbReference type="SUPFAM" id="SSF47413">
    <property type="entry name" value="lambda repressor-like DNA-binding domains"/>
    <property type="match status" value="1"/>
</dbReference>
<organism evidence="2 3">
    <name type="scientific">Halobacillus campisalis</name>
    <dbReference type="NCBI Taxonomy" id="435909"/>
    <lineage>
        <taxon>Bacteria</taxon>
        <taxon>Bacillati</taxon>
        <taxon>Bacillota</taxon>
        <taxon>Bacilli</taxon>
        <taxon>Bacillales</taxon>
        <taxon>Bacillaceae</taxon>
        <taxon>Halobacillus</taxon>
    </lineage>
</organism>